<dbReference type="EMBL" id="AQGS01000635">
    <property type="protein sequence ID" value="EPS37481.1"/>
    <property type="molecule type" value="Genomic_DNA"/>
</dbReference>
<feature type="repeat" description="ANK" evidence="3">
    <location>
        <begin position="810"/>
        <end position="842"/>
    </location>
</feature>
<name>S8A8N9_DACHA</name>
<dbReference type="PANTHER" id="PTHR24188">
    <property type="entry name" value="ANKYRIN REPEAT PROTEIN"/>
    <property type="match status" value="1"/>
</dbReference>
<evidence type="ECO:0000256" key="2">
    <source>
        <dbReference type="ARBA" id="ARBA00023043"/>
    </source>
</evidence>
<dbReference type="OrthoDB" id="20872at2759"/>
<evidence type="ECO:0000256" key="3">
    <source>
        <dbReference type="PROSITE-ProRule" id="PRU00023"/>
    </source>
</evidence>
<organism evidence="7 8">
    <name type="scientific">Dactylellina haptotyla (strain CBS 200.50)</name>
    <name type="common">Nematode-trapping fungus</name>
    <name type="synonym">Monacrosporium haptotylum</name>
    <dbReference type="NCBI Taxonomy" id="1284197"/>
    <lineage>
        <taxon>Eukaryota</taxon>
        <taxon>Fungi</taxon>
        <taxon>Dikarya</taxon>
        <taxon>Ascomycota</taxon>
        <taxon>Pezizomycotina</taxon>
        <taxon>Orbiliomycetes</taxon>
        <taxon>Orbiliales</taxon>
        <taxon>Orbiliaceae</taxon>
        <taxon>Dactylellina</taxon>
    </lineage>
</organism>
<dbReference type="GO" id="GO:0009116">
    <property type="term" value="P:nucleoside metabolic process"/>
    <property type="evidence" value="ECO:0007669"/>
    <property type="project" value="InterPro"/>
</dbReference>
<dbReference type="OMA" id="MLDCEHP"/>
<evidence type="ECO:0000313" key="8">
    <source>
        <dbReference type="Proteomes" id="UP000015100"/>
    </source>
</evidence>
<gene>
    <name evidence="7" type="ORF">H072_8811</name>
</gene>
<evidence type="ECO:0000259" key="6">
    <source>
        <dbReference type="Pfam" id="PF24883"/>
    </source>
</evidence>
<proteinExistence type="predicted"/>
<dbReference type="InterPro" id="IPR002110">
    <property type="entry name" value="Ankyrin_rpt"/>
</dbReference>
<evidence type="ECO:0000313" key="7">
    <source>
        <dbReference type="EMBL" id="EPS37481.1"/>
    </source>
</evidence>
<keyword evidence="8" id="KW-1185">Reference proteome</keyword>
<dbReference type="InterPro" id="IPR027417">
    <property type="entry name" value="P-loop_NTPase"/>
</dbReference>
<dbReference type="InterPro" id="IPR054471">
    <property type="entry name" value="GPIID_WHD"/>
</dbReference>
<dbReference type="Pfam" id="PF13637">
    <property type="entry name" value="Ank_4"/>
    <property type="match status" value="1"/>
</dbReference>
<evidence type="ECO:0000259" key="4">
    <source>
        <dbReference type="Pfam" id="PF01048"/>
    </source>
</evidence>
<dbReference type="InterPro" id="IPR035994">
    <property type="entry name" value="Nucleoside_phosphorylase_sf"/>
</dbReference>
<dbReference type="STRING" id="1284197.S8A8N9"/>
<reference evidence="8" key="2">
    <citation type="submission" date="2013-04" db="EMBL/GenBank/DDBJ databases">
        <title>Genomic mechanisms accounting for the adaptation to parasitism in nematode-trapping fungi.</title>
        <authorList>
            <person name="Ahren D.G."/>
        </authorList>
    </citation>
    <scope>NUCLEOTIDE SEQUENCE [LARGE SCALE GENOMIC DNA]</scope>
    <source>
        <strain evidence="8">CBS 200.50</strain>
    </source>
</reference>
<dbReference type="PROSITE" id="PS50297">
    <property type="entry name" value="ANK_REP_REGION"/>
    <property type="match status" value="7"/>
</dbReference>
<dbReference type="InterPro" id="IPR056884">
    <property type="entry name" value="NPHP3-like_N"/>
</dbReference>
<feature type="repeat" description="ANK" evidence="3">
    <location>
        <begin position="744"/>
        <end position="776"/>
    </location>
</feature>
<dbReference type="GO" id="GO:0003824">
    <property type="term" value="F:catalytic activity"/>
    <property type="evidence" value="ECO:0007669"/>
    <property type="project" value="InterPro"/>
</dbReference>
<keyword evidence="2 3" id="KW-0040">ANK repeat</keyword>
<dbReference type="Gene3D" id="1.25.40.20">
    <property type="entry name" value="Ankyrin repeat-containing domain"/>
    <property type="match status" value="2"/>
</dbReference>
<dbReference type="Proteomes" id="UP000015100">
    <property type="component" value="Unassembled WGS sequence"/>
</dbReference>
<feature type="domain" description="GPI inositol-deacylase winged helix" evidence="5">
    <location>
        <begin position="489"/>
        <end position="569"/>
    </location>
</feature>
<reference evidence="7 8" key="1">
    <citation type="journal article" date="2013" name="PLoS Genet.">
        <title>Genomic mechanisms accounting for the adaptation to parasitism in nematode-trapping fungi.</title>
        <authorList>
            <person name="Meerupati T."/>
            <person name="Andersson K.M."/>
            <person name="Friman E."/>
            <person name="Kumar D."/>
            <person name="Tunlid A."/>
            <person name="Ahren D."/>
        </authorList>
    </citation>
    <scope>NUCLEOTIDE SEQUENCE [LARGE SCALE GENOMIC DNA]</scope>
    <source>
        <strain evidence="7 8">CBS 200.50</strain>
    </source>
</reference>
<evidence type="ECO:0000256" key="1">
    <source>
        <dbReference type="ARBA" id="ARBA00022737"/>
    </source>
</evidence>
<dbReference type="HOGENOM" id="CLU_000288_34_2_1"/>
<dbReference type="Pfam" id="PF24883">
    <property type="entry name" value="NPHP3_N"/>
    <property type="match status" value="1"/>
</dbReference>
<dbReference type="Pfam" id="PF00023">
    <property type="entry name" value="Ank"/>
    <property type="match status" value="1"/>
</dbReference>
<dbReference type="SUPFAM" id="SSF53167">
    <property type="entry name" value="Purine and uridine phosphorylases"/>
    <property type="match status" value="1"/>
</dbReference>
<dbReference type="Gene3D" id="3.40.50.1580">
    <property type="entry name" value="Nucleoside phosphorylase domain"/>
    <property type="match status" value="1"/>
</dbReference>
<feature type="repeat" description="ANK" evidence="3">
    <location>
        <begin position="645"/>
        <end position="677"/>
    </location>
</feature>
<dbReference type="Pfam" id="PF12796">
    <property type="entry name" value="Ank_2"/>
    <property type="match status" value="2"/>
</dbReference>
<sequence>MASEAKSHEEYTVGWICALPKELAVAISMLDEEHPALSKSANDSNCYTLGSIGPHNVSIACLPKNWVGTSQAAKVTAQMATTFPSIKVVLMVGIGAGIPSQVSLGDVVISTEWAQWDFGKTKDGKFEYVDKRCYPPDALLSVLSKFEAEHIRQRAKVLDYLEKLKHQFPPLASPDKGLEDLRVHYGLVASGNQVVKDADLRDSIFIIRGICDYADSNKNDDWHEYAAIVSAAFAKQLLEYLPSSSLENERAGKDVYNKAFSERMLSRHGLELEKEGKILTWLTDIDYNSRQNDYFNSRQPKTGEWLLNSAEYQEWLHMSHKILFCRGMPGAGKTIMTSVVVDHLETHYLNDSKIGIAYIYFNFKRTEEQGIDKTMLSLLKQLSQRQDKVPNCLRDRNVNVFATSRPVFDIETDFKNVNSLILEIKASDEDVRRYLDGKIDVSGMAVLKRNRKAIVTKISEFVSGMGQAAYDRAYEDAMNRITDTNDEDSRDLAFRAITWITCATRLLTTAELSHALAIEVDRAEDGENELDNDQILEVDDMVSLCTGLVKVNEETDVVRLVHYTTQEYFDRTWQQWFPDAHDEIAVASCEGLLSPVIILLEKGEEIEAKDSNGRTALSWAAGAGDEAVVKLLVDKDADIEVKGISSKTALFWAAQNGYEKVVRNLVDMGADMEAKSDWDQTALLWAAQQGEKEVVEVLIDKGADIEAKDITGQTPLFCAAEVGEEAVVRLLIDKGADMEAKNNRGQTVLSCAVSSQQEAIVKLLIDKGADIEANDESGRTALSWAAEEGKEAIIKLLIARGANIEAKDNSGRTALSWAVQARKELAAKLLIDQGADVEAKDNIDRTALAWASERRRG</sequence>
<protein>
    <submittedName>
        <fullName evidence="7">Uncharacterized protein</fullName>
    </submittedName>
</protein>
<dbReference type="eggNOG" id="KOG0502">
    <property type="taxonomic scope" value="Eukaryota"/>
</dbReference>
<keyword evidence="1" id="KW-0677">Repeat</keyword>
<dbReference type="InterPro" id="IPR000845">
    <property type="entry name" value="Nucleoside_phosphorylase_d"/>
</dbReference>
<dbReference type="PROSITE" id="PS50088">
    <property type="entry name" value="ANK_REPEAT"/>
    <property type="match status" value="7"/>
</dbReference>
<dbReference type="PRINTS" id="PR01415">
    <property type="entry name" value="ANKYRIN"/>
</dbReference>
<feature type="repeat" description="ANK" evidence="3">
    <location>
        <begin position="777"/>
        <end position="809"/>
    </location>
</feature>
<dbReference type="PANTHER" id="PTHR24188:SF29">
    <property type="entry name" value="GH09064P"/>
    <property type="match status" value="1"/>
</dbReference>
<dbReference type="InterPro" id="IPR036770">
    <property type="entry name" value="Ankyrin_rpt-contain_sf"/>
</dbReference>
<dbReference type="SUPFAM" id="SSF48403">
    <property type="entry name" value="Ankyrin repeat"/>
    <property type="match status" value="1"/>
</dbReference>
<dbReference type="Pfam" id="PF01048">
    <property type="entry name" value="PNP_UDP_1"/>
    <property type="match status" value="1"/>
</dbReference>
<dbReference type="Gene3D" id="3.40.50.300">
    <property type="entry name" value="P-loop containing nucleotide triphosphate hydrolases"/>
    <property type="match status" value="1"/>
</dbReference>
<feature type="domain" description="Nephrocystin 3-like N-terminal" evidence="6">
    <location>
        <begin position="302"/>
        <end position="404"/>
    </location>
</feature>
<dbReference type="Pfam" id="PF22939">
    <property type="entry name" value="WHD_GPIID"/>
    <property type="match status" value="1"/>
</dbReference>
<feature type="repeat" description="ANK" evidence="3">
    <location>
        <begin position="711"/>
        <end position="743"/>
    </location>
</feature>
<comment type="caution">
    <text evidence="7">The sequence shown here is derived from an EMBL/GenBank/DDBJ whole genome shotgun (WGS) entry which is preliminary data.</text>
</comment>
<feature type="repeat" description="ANK" evidence="3">
    <location>
        <begin position="678"/>
        <end position="710"/>
    </location>
</feature>
<feature type="domain" description="Nucleoside phosphorylase" evidence="4">
    <location>
        <begin position="13"/>
        <end position="198"/>
    </location>
</feature>
<accession>S8A8N9</accession>
<dbReference type="SMART" id="SM00248">
    <property type="entry name" value="ANK"/>
    <property type="match status" value="7"/>
</dbReference>
<dbReference type="AlphaFoldDB" id="S8A8N9"/>
<evidence type="ECO:0000259" key="5">
    <source>
        <dbReference type="Pfam" id="PF22939"/>
    </source>
</evidence>
<feature type="repeat" description="ANK" evidence="3">
    <location>
        <begin position="612"/>
        <end position="644"/>
    </location>
</feature>